<evidence type="ECO:0000259" key="3">
    <source>
        <dbReference type="Pfam" id="PF01370"/>
    </source>
</evidence>
<dbReference type="EMBL" id="CP050063">
    <property type="protein sequence ID" value="QIP11543.1"/>
    <property type="molecule type" value="Genomic_DNA"/>
</dbReference>
<dbReference type="PANTHER" id="PTHR43103">
    <property type="entry name" value="NUCLEOSIDE-DIPHOSPHATE-SUGAR EPIMERASE"/>
    <property type="match status" value="1"/>
</dbReference>
<proteinExistence type="predicted"/>
<dbReference type="GO" id="GO:0016491">
    <property type="term" value="F:oxidoreductase activity"/>
    <property type="evidence" value="ECO:0007669"/>
    <property type="project" value="InterPro"/>
</dbReference>
<dbReference type="CDD" id="cd05238">
    <property type="entry name" value="Gne_like_SDR_e"/>
    <property type="match status" value="1"/>
</dbReference>
<dbReference type="NCBIfam" id="NF043036">
    <property type="entry name" value="ErythonDh"/>
    <property type="match status" value="1"/>
</dbReference>
<dbReference type="Pfam" id="PF01370">
    <property type="entry name" value="Epimerase"/>
    <property type="match status" value="1"/>
</dbReference>
<dbReference type="Proteomes" id="UP000501802">
    <property type="component" value="Chromosome"/>
</dbReference>
<dbReference type="AlphaFoldDB" id="A0A6G9AH76"/>
<name>A0A6G9AH76_9BACT</name>
<sequence length="315" mass="34176">MQLIITGGAGFLGQRLAKALLNSSFIFDELLLVDIVMPANPGNDTRITCQQADLSEGDEAQNLITAKTGIIFHLAAVVSSHAEKDFDLGWKVNLDITRQLLEACRHQRQGIRFVFASSLAVYGGSLPAIVNEATVVTPHSSYGAQKAIGELLINDYTRKNFVDGRVLRLPTICVRPGRPNLAASSFVSSIIREPINGEEAICPVAPELPVLVSSPDTIIQNIIKGASLDGAVFGGWRTVNLPGISVTVQQMLESLERVTDKETLARVQFKPDPAINAIVLSWPTVMDNTRALELGFAIDSHFDQFITQFIAQNNA</sequence>
<dbReference type="RefSeq" id="WP_167204835.1">
    <property type="nucleotide sequence ID" value="NZ_CP050063.1"/>
</dbReference>
<dbReference type="InterPro" id="IPR001509">
    <property type="entry name" value="Epimerase_deHydtase"/>
</dbReference>
<dbReference type="SUPFAM" id="SSF51735">
    <property type="entry name" value="NAD(P)-binding Rossmann-fold domains"/>
    <property type="match status" value="1"/>
</dbReference>
<keyword evidence="1" id="KW-0521">NADP</keyword>
<gene>
    <name evidence="4" type="ORF">G8759_02300</name>
</gene>
<dbReference type="InterPro" id="IPR036291">
    <property type="entry name" value="NAD(P)-bd_dom_sf"/>
</dbReference>
<reference evidence="4 5" key="1">
    <citation type="submission" date="2020-03" db="EMBL/GenBank/DDBJ databases">
        <authorList>
            <person name="Kim M.K."/>
        </authorList>
    </citation>
    <scope>NUCLEOTIDE SEQUENCE [LARGE SCALE GENOMIC DNA]</scope>
    <source>
        <strain evidence="4 5">BT328</strain>
    </source>
</reference>
<keyword evidence="2" id="KW-0119">Carbohydrate metabolism</keyword>
<feature type="domain" description="NAD-dependent epimerase/dehydratase" evidence="3">
    <location>
        <begin position="4"/>
        <end position="198"/>
    </location>
</feature>
<dbReference type="Gene3D" id="3.40.50.720">
    <property type="entry name" value="NAD(P)-binding Rossmann-like Domain"/>
    <property type="match status" value="1"/>
</dbReference>
<protein>
    <submittedName>
        <fullName evidence="4">SDR family oxidoreductase</fullName>
    </submittedName>
</protein>
<evidence type="ECO:0000313" key="5">
    <source>
        <dbReference type="Proteomes" id="UP000501802"/>
    </source>
</evidence>
<organism evidence="4 5">
    <name type="scientific">Spirosoma aureum</name>
    <dbReference type="NCBI Taxonomy" id="2692134"/>
    <lineage>
        <taxon>Bacteria</taxon>
        <taxon>Pseudomonadati</taxon>
        <taxon>Bacteroidota</taxon>
        <taxon>Cytophagia</taxon>
        <taxon>Cytophagales</taxon>
        <taxon>Cytophagaceae</taxon>
        <taxon>Spirosoma</taxon>
    </lineage>
</organism>
<dbReference type="KEGG" id="spib:G8759_02300"/>
<evidence type="ECO:0000256" key="1">
    <source>
        <dbReference type="ARBA" id="ARBA00022857"/>
    </source>
</evidence>
<dbReference type="InterPro" id="IPR050005">
    <property type="entry name" value="DenD"/>
</dbReference>
<dbReference type="PANTHER" id="PTHR43103:SF3">
    <property type="entry name" value="ADP-L-GLYCERO-D-MANNO-HEPTOSE-6-EPIMERASE"/>
    <property type="match status" value="1"/>
</dbReference>
<keyword evidence="5" id="KW-1185">Reference proteome</keyword>
<accession>A0A6G9AH76</accession>
<evidence type="ECO:0000313" key="4">
    <source>
        <dbReference type="EMBL" id="QIP11543.1"/>
    </source>
</evidence>
<evidence type="ECO:0000256" key="2">
    <source>
        <dbReference type="ARBA" id="ARBA00023277"/>
    </source>
</evidence>
<dbReference type="Gene3D" id="3.90.25.10">
    <property type="entry name" value="UDP-galactose 4-epimerase, domain 1"/>
    <property type="match status" value="1"/>
</dbReference>